<feature type="domain" description="Hemerythrin-like" evidence="10">
    <location>
        <begin position="626"/>
        <end position="752"/>
    </location>
</feature>
<dbReference type="Proteomes" id="UP001196068">
    <property type="component" value="Unassembled WGS sequence"/>
</dbReference>
<dbReference type="InterPro" id="IPR051014">
    <property type="entry name" value="Cation_Transport_ATPase_IB"/>
</dbReference>
<dbReference type="NCBIfam" id="TIGR01525">
    <property type="entry name" value="ATPase-IB_hvy"/>
    <property type="match status" value="1"/>
</dbReference>
<dbReference type="InterPro" id="IPR001757">
    <property type="entry name" value="P_typ_ATPase"/>
</dbReference>
<keyword evidence="12" id="KW-1185">Reference proteome</keyword>
<comment type="similarity">
    <text evidence="2 8">Belongs to the cation transport ATPase (P-type) (TC 3.A.3) family. Type IB subfamily.</text>
</comment>
<dbReference type="SUPFAM" id="SSF81665">
    <property type="entry name" value="Calcium ATPase, transmembrane domain M"/>
    <property type="match status" value="1"/>
</dbReference>
<feature type="transmembrane region" description="Helical" evidence="8">
    <location>
        <begin position="556"/>
        <end position="580"/>
    </location>
</feature>
<evidence type="ECO:0000256" key="6">
    <source>
        <dbReference type="ARBA" id="ARBA00039097"/>
    </source>
</evidence>
<dbReference type="Gene3D" id="2.70.150.10">
    <property type="entry name" value="Calcium-transporting ATPase, cytoplasmic transduction domain A"/>
    <property type="match status" value="1"/>
</dbReference>
<dbReference type="InterPro" id="IPR059000">
    <property type="entry name" value="ATPase_P-type_domA"/>
</dbReference>
<dbReference type="EC" id="7.2.2.12" evidence="6"/>
<protein>
    <recommendedName>
        <fullName evidence="6">P-type Zn(2+) transporter</fullName>
        <ecNumber evidence="6">7.2.2.12</ecNumber>
    </recommendedName>
</protein>
<evidence type="ECO:0000256" key="8">
    <source>
        <dbReference type="RuleBase" id="RU362081"/>
    </source>
</evidence>
<dbReference type="PRINTS" id="PR00119">
    <property type="entry name" value="CATATPASE"/>
</dbReference>
<feature type="transmembrane region" description="Helical" evidence="8">
    <location>
        <begin position="251"/>
        <end position="276"/>
    </location>
</feature>
<dbReference type="NCBIfam" id="TIGR01494">
    <property type="entry name" value="ATPase_P-type"/>
    <property type="match status" value="2"/>
</dbReference>
<dbReference type="InterPro" id="IPR023214">
    <property type="entry name" value="HAD_sf"/>
</dbReference>
<dbReference type="RefSeq" id="WP_211872366.1">
    <property type="nucleotide sequence ID" value="NZ_JAAEDH010000001.1"/>
</dbReference>
<dbReference type="PANTHER" id="PTHR48085">
    <property type="entry name" value="CADMIUM/ZINC-TRANSPORTING ATPASE HMA2-RELATED"/>
    <property type="match status" value="1"/>
</dbReference>
<feature type="transmembrane region" description="Helical" evidence="8">
    <location>
        <begin position="30"/>
        <end position="49"/>
    </location>
</feature>
<dbReference type="AlphaFoldDB" id="A0AAF1JYM1"/>
<dbReference type="EMBL" id="JAAEDH010000001">
    <property type="protein sequence ID" value="MBR0653673.1"/>
    <property type="molecule type" value="Genomic_DNA"/>
</dbReference>
<dbReference type="Pfam" id="PF01814">
    <property type="entry name" value="Hemerythrin"/>
    <property type="match status" value="1"/>
</dbReference>
<evidence type="ECO:0000256" key="1">
    <source>
        <dbReference type="ARBA" id="ARBA00004370"/>
    </source>
</evidence>
<evidence type="ECO:0000256" key="5">
    <source>
        <dbReference type="ARBA" id="ARBA00023136"/>
    </source>
</evidence>
<sequence length="759" mass="76237">MRRKILLAWVLLGLAGGAVAFALGYGVAAGWVWSITALPVAAHVAIGVVRSLLGGKLGVDIIALAAILAAVGMGEPLTGAVVALMVAGGEALEGWAEGRATRALTALLARAPRQAARVTATGVEEIEVGAIAVGDILLVRAGETVPSDGALEDAAATLDDSALTGESLPVNLVQGGRLRSGAVNAGAAFRMRAEQTAATSSYAAIIRLTRDAAETRPPLARLADQWALGFVALTALVAGGAWAWTGDSVRALAVLVVATPCPLILAAPIALVAGIGRAAARGIVIKGGGALERLARVQTMLFDKTGTLTTGHLRLAAMDVAPGMDRDAALRLAGILAQGSTHPVSEALAQAARARGLALPLLDAPEEAAGGGVAGSVAGVRVLLGSQAFLAKQGVADLDGLGASAALVAVAGSVSFLAREGRAVAVFVLADTLRPEAPRTLRALRGLGVTRMVMLTGDRAAAAAPIAAALRLDAVQADCAPAEKITAVHQESAKVATAMVGDGINDAPALAAAGVGIAMGAQGTAAAAEAGDVVLLVDRLDRVVDAIAIARRSRRIALQAIGLGMGLSGVAMVAAAGGLLMPLAGAVLQEGIDVLAILFALTALRPGRSERASAPLPASAGLAEREAEHTALRGLAEALRDTAEGMDAGAGALPAIEALDARLRAEVLPHQRAEESTLYPAAAQRLGGVDPMGPLIRMHSAIEILVGQLGHLIVAAHGPGGWEAASGPIRRSLFELEAMLSLHLTIEEEALAELGDAPA</sequence>
<dbReference type="Gene3D" id="1.20.120.520">
    <property type="entry name" value="nmb1532 protein domain like"/>
    <property type="match status" value="1"/>
</dbReference>
<dbReference type="GO" id="GO:0016463">
    <property type="term" value="F:P-type zinc transporter activity"/>
    <property type="evidence" value="ECO:0007669"/>
    <property type="project" value="UniProtKB-EC"/>
</dbReference>
<dbReference type="InterPro" id="IPR027256">
    <property type="entry name" value="P-typ_ATPase_IB"/>
</dbReference>
<dbReference type="GO" id="GO:0005886">
    <property type="term" value="C:plasma membrane"/>
    <property type="evidence" value="ECO:0007669"/>
    <property type="project" value="UniProtKB-SubCell"/>
</dbReference>
<keyword evidence="4 8" id="KW-1133">Transmembrane helix</keyword>
<dbReference type="GO" id="GO:0005524">
    <property type="term" value="F:ATP binding"/>
    <property type="evidence" value="ECO:0007669"/>
    <property type="project" value="UniProtKB-UniRule"/>
</dbReference>
<evidence type="ECO:0000256" key="3">
    <source>
        <dbReference type="ARBA" id="ARBA00022692"/>
    </source>
</evidence>
<keyword evidence="8" id="KW-0479">Metal-binding</keyword>
<reference evidence="11" key="2">
    <citation type="journal article" date="2021" name="Syst. Appl. Microbiol.">
        <title>Roseomonas hellenica sp. nov., isolated from roots of wild-growing Alkanna tinctoria.</title>
        <authorList>
            <person name="Rat A."/>
            <person name="Naranjo H.D."/>
            <person name="Lebbe L."/>
            <person name="Cnockaert M."/>
            <person name="Krigas N."/>
            <person name="Grigoriadou K."/>
            <person name="Maloupa E."/>
            <person name="Willems A."/>
        </authorList>
    </citation>
    <scope>NUCLEOTIDE SEQUENCE</scope>
    <source>
        <strain evidence="11">LMG 28251</strain>
    </source>
</reference>
<organism evidence="11 12">
    <name type="scientific">Plastoroseomonas arctica</name>
    <dbReference type="NCBI Taxonomy" id="1509237"/>
    <lineage>
        <taxon>Bacteria</taxon>
        <taxon>Pseudomonadati</taxon>
        <taxon>Pseudomonadota</taxon>
        <taxon>Alphaproteobacteria</taxon>
        <taxon>Acetobacterales</taxon>
        <taxon>Acetobacteraceae</taxon>
        <taxon>Plastoroseomonas</taxon>
    </lineage>
</organism>
<proteinExistence type="inferred from homology"/>
<evidence type="ECO:0000259" key="10">
    <source>
        <dbReference type="Pfam" id="PF01814"/>
    </source>
</evidence>
<feature type="domain" description="P-type ATPase A" evidence="9">
    <location>
        <begin position="111"/>
        <end position="209"/>
    </location>
</feature>
<comment type="caution">
    <text evidence="11">The sequence shown here is derived from an EMBL/GenBank/DDBJ whole genome shotgun (WGS) entry which is preliminary data.</text>
</comment>
<keyword evidence="3 8" id="KW-0812">Transmembrane</keyword>
<dbReference type="InterPro" id="IPR008250">
    <property type="entry name" value="ATPase_P-typ_transduc_dom_A_sf"/>
</dbReference>
<dbReference type="InterPro" id="IPR018303">
    <property type="entry name" value="ATPase_P-typ_P_site"/>
</dbReference>
<reference evidence="11" key="1">
    <citation type="submission" date="2020-01" db="EMBL/GenBank/DDBJ databases">
        <authorList>
            <person name="Rat A."/>
        </authorList>
    </citation>
    <scope>NUCLEOTIDE SEQUENCE</scope>
    <source>
        <strain evidence="11">LMG 28251</strain>
    </source>
</reference>
<keyword evidence="8" id="KW-0067">ATP-binding</keyword>
<evidence type="ECO:0000259" key="9">
    <source>
        <dbReference type="Pfam" id="PF00122"/>
    </source>
</evidence>
<dbReference type="InterPro" id="IPR023298">
    <property type="entry name" value="ATPase_P-typ_TM_dom_sf"/>
</dbReference>
<dbReference type="GO" id="GO:0046872">
    <property type="term" value="F:metal ion binding"/>
    <property type="evidence" value="ECO:0007669"/>
    <property type="project" value="UniProtKB-KW"/>
</dbReference>
<dbReference type="GO" id="GO:0015086">
    <property type="term" value="F:cadmium ion transmembrane transporter activity"/>
    <property type="evidence" value="ECO:0007669"/>
    <property type="project" value="TreeGrafter"/>
</dbReference>
<feature type="transmembrane region" description="Helical" evidence="8">
    <location>
        <begin position="226"/>
        <end position="245"/>
    </location>
</feature>
<dbReference type="GO" id="GO:0016887">
    <property type="term" value="F:ATP hydrolysis activity"/>
    <property type="evidence" value="ECO:0007669"/>
    <property type="project" value="InterPro"/>
</dbReference>
<evidence type="ECO:0000256" key="7">
    <source>
        <dbReference type="ARBA" id="ARBA00047308"/>
    </source>
</evidence>
<comment type="catalytic activity">
    <reaction evidence="7">
        <text>Zn(2+)(in) + ATP + H2O = Zn(2+)(out) + ADP + phosphate + H(+)</text>
        <dbReference type="Rhea" id="RHEA:20621"/>
        <dbReference type="ChEBI" id="CHEBI:15377"/>
        <dbReference type="ChEBI" id="CHEBI:15378"/>
        <dbReference type="ChEBI" id="CHEBI:29105"/>
        <dbReference type="ChEBI" id="CHEBI:30616"/>
        <dbReference type="ChEBI" id="CHEBI:43474"/>
        <dbReference type="ChEBI" id="CHEBI:456216"/>
        <dbReference type="EC" id="7.2.2.12"/>
    </reaction>
</comment>
<keyword evidence="8" id="KW-0547">Nucleotide-binding</keyword>
<dbReference type="InterPro" id="IPR012312">
    <property type="entry name" value="Hemerythrin-like"/>
</dbReference>
<name>A0AAF1JYM1_9PROT</name>
<dbReference type="InterPro" id="IPR023299">
    <property type="entry name" value="ATPase_P-typ_cyto_dom_N"/>
</dbReference>
<dbReference type="PROSITE" id="PS00154">
    <property type="entry name" value="ATPASE_E1_E2"/>
    <property type="match status" value="1"/>
</dbReference>
<evidence type="ECO:0000313" key="11">
    <source>
        <dbReference type="EMBL" id="MBR0653673.1"/>
    </source>
</evidence>
<dbReference type="SUPFAM" id="SSF56784">
    <property type="entry name" value="HAD-like"/>
    <property type="match status" value="1"/>
</dbReference>
<comment type="subcellular location">
    <subcellularLocation>
        <location evidence="8">Cell membrane</location>
    </subcellularLocation>
    <subcellularLocation>
        <location evidence="1">Membrane</location>
    </subcellularLocation>
</comment>
<dbReference type="Gene3D" id="3.40.1110.10">
    <property type="entry name" value="Calcium-transporting ATPase, cytoplasmic domain N"/>
    <property type="match status" value="1"/>
</dbReference>
<keyword evidence="8" id="KW-1003">Cell membrane</keyword>
<dbReference type="PRINTS" id="PR00120">
    <property type="entry name" value="HATPASE"/>
</dbReference>
<dbReference type="InterPro" id="IPR036412">
    <property type="entry name" value="HAD-like_sf"/>
</dbReference>
<accession>A0AAF1JYM1</accession>
<dbReference type="Gene3D" id="3.40.50.1000">
    <property type="entry name" value="HAD superfamily/HAD-like"/>
    <property type="match status" value="1"/>
</dbReference>
<dbReference type="Pfam" id="PF00702">
    <property type="entry name" value="Hydrolase"/>
    <property type="match status" value="1"/>
</dbReference>
<evidence type="ECO:0000256" key="4">
    <source>
        <dbReference type="ARBA" id="ARBA00022989"/>
    </source>
</evidence>
<dbReference type="SUPFAM" id="SSF81653">
    <property type="entry name" value="Calcium ATPase, transduction domain A"/>
    <property type="match status" value="1"/>
</dbReference>
<evidence type="ECO:0000256" key="2">
    <source>
        <dbReference type="ARBA" id="ARBA00006024"/>
    </source>
</evidence>
<dbReference type="PANTHER" id="PTHR48085:SF5">
    <property type="entry name" value="CADMIUM_ZINC-TRANSPORTING ATPASE HMA4-RELATED"/>
    <property type="match status" value="1"/>
</dbReference>
<dbReference type="Pfam" id="PF00122">
    <property type="entry name" value="E1-E2_ATPase"/>
    <property type="match status" value="1"/>
</dbReference>
<gene>
    <name evidence="11" type="ORF">GXW79_01135</name>
</gene>
<dbReference type="CDD" id="cd12108">
    <property type="entry name" value="Hr-like"/>
    <property type="match status" value="1"/>
</dbReference>
<keyword evidence="5 8" id="KW-0472">Membrane</keyword>
<evidence type="ECO:0000313" key="12">
    <source>
        <dbReference type="Proteomes" id="UP001196068"/>
    </source>
</evidence>